<accession>A0A1I1RX75</accession>
<evidence type="ECO:0000313" key="1">
    <source>
        <dbReference type="EMBL" id="SFD38936.1"/>
    </source>
</evidence>
<protein>
    <recommendedName>
        <fullName evidence="3">VOC domain-containing protein</fullName>
    </recommendedName>
</protein>
<gene>
    <name evidence="1" type="ORF">SAMN05216297_107206</name>
</gene>
<reference evidence="2" key="1">
    <citation type="submission" date="2016-10" db="EMBL/GenBank/DDBJ databases">
        <authorList>
            <person name="Varghese N."/>
            <person name="Submissions S."/>
        </authorList>
    </citation>
    <scope>NUCLEOTIDE SEQUENCE [LARGE SCALE GENOMIC DNA]</scope>
    <source>
        <strain evidence="2">CGMCC 1.10370</strain>
    </source>
</reference>
<dbReference type="Proteomes" id="UP000199672">
    <property type="component" value="Unassembled WGS sequence"/>
</dbReference>
<dbReference type="RefSeq" id="WP_091494629.1">
    <property type="nucleotide sequence ID" value="NZ_FOMH01000007.1"/>
</dbReference>
<dbReference type="OrthoDB" id="1357764at2"/>
<dbReference type="STRING" id="739143.SAMN05216297_107206"/>
<name>A0A1I1RX75_9FLAO</name>
<organism evidence="1 2">
    <name type="scientific">Flavobacterium phragmitis</name>
    <dbReference type="NCBI Taxonomy" id="739143"/>
    <lineage>
        <taxon>Bacteria</taxon>
        <taxon>Pseudomonadati</taxon>
        <taxon>Bacteroidota</taxon>
        <taxon>Flavobacteriia</taxon>
        <taxon>Flavobacteriales</taxon>
        <taxon>Flavobacteriaceae</taxon>
        <taxon>Flavobacterium</taxon>
    </lineage>
</organism>
<keyword evidence="2" id="KW-1185">Reference proteome</keyword>
<dbReference type="Gene3D" id="3.10.180.10">
    <property type="entry name" value="2,3-Dihydroxybiphenyl 1,2-Dioxygenase, domain 1"/>
    <property type="match status" value="1"/>
</dbReference>
<proteinExistence type="predicted"/>
<dbReference type="AlphaFoldDB" id="A0A1I1RX75"/>
<dbReference type="SUPFAM" id="SSF54593">
    <property type="entry name" value="Glyoxalase/Bleomycin resistance protein/Dihydroxybiphenyl dioxygenase"/>
    <property type="match status" value="1"/>
</dbReference>
<sequence length="122" mass="14306">MRISAWFYCINLQRSFDFYKRVFELDEEDFKSSKGFSIPIGNYFELKISTAERPLNTGNIEINDANIAETYERFIKNHVPETSESNPHKMKSGTFSGPWEYPGGMALFLKDPDNHSIFFMEW</sequence>
<evidence type="ECO:0000313" key="2">
    <source>
        <dbReference type="Proteomes" id="UP000199672"/>
    </source>
</evidence>
<dbReference type="EMBL" id="FOMH01000007">
    <property type="protein sequence ID" value="SFD38936.1"/>
    <property type="molecule type" value="Genomic_DNA"/>
</dbReference>
<evidence type="ECO:0008006" key="3">
    <source>
        <dbReference type="Google" id="ProtNLM"/>
    </source>
</evidence>
<dbReference type="InterPro" id="IPR029068">
    <property type="entry name" value="Glyas_Bleomycin-R_OHBP_Dase"/>
</dbReference>